<evidence type="ECO:0000256" key="1">
    <source>
        <dbReference type="SAM" id="MobiDB-lite"/>
    </source>
</evidence>
<name>A0A6A4CH86_9STRA</name>
<evidence type="ECO:0000313" key="3">
    <source>
        <dbReference type="Proteomes" id="UP000434957"/>
    </source>
</evidence>
<reference evidence="2 3" key="1">
    <citation type="submission" date="2018-08" db="EMBL/GenBank/DDBJ databases">
        <title>Genomic investigation of the strawberry pathogen Phytophthora fragariae indicates pathogenicity is determined by transcriptional variation in three key races.</title>
        <authorList>
            <person name="Adams T.M."/>
            <person name="Armitage A.D."/>
            <person name="Sobczyk M.K."/>
            <person name="Bates H.J."/>
            <person name="Dunwell J.M."/>
            <person name="Nellist C.F."/>
            <person name="Harrison R.J."/>
        </authorList>
    </citation>
    <scope>NUCLEOTIDE SEQUENCE [LARGE SCALE GENOMIC DNA]</scope>
    <source>
        <strain evidence="2 3">SCRP333</strain>
    </source>
</reference>
<gene>
    <name evidence="2" type="ORF">PR003_g25328</name>
</gene>
<feature type="compositionally biased region" description="Basic and acidic residues" evidence="1">
    <location>
        <begin position="40"/>
        <end position="54"/>
    </location>
</feature>
<protein>
    <submittedName>
        <fullName evidence="2">Uncharacterized protein</fullName>
    </submittedName>
</protein>
<dbReference type="EMBL" id="QXFT01003015">
    <property type="protein sequence ID" value="KAE9290318.1"/>
    <property type="molecule type" value="Genomic_DNA"/>
</dbReference>
<keyword evidence="3" id="KW-1185">Reference proteome</keyword>
<accession>A0A6A4CH86</accession>
<feature type="region of interest" description="Disordered" evidence="1">
    <location>
        <begin position="40"/>
        <end position="64"/>
    </location>
</feature>
<dbReference type="Proteomes" id="UP000434957">
    <property type="component" value="Unassembled WGS sequence"/>
</dbReference>
<comment type="caution">
    <text evidence="2">The sequence shown here is derived from an EMBL/GenBank/DDBJ whole genome shotgun (WGS) entry which is preliminary data.</text>
</comment>
<organism evidence="2 3">
    <name type="scientific">Phytophthora rubi</name>
    <dbReference type="NCBI Taxonomy" id="129364"/>
    <lineage>
        <taxon>Eukaryota</taxon>
        <taxon>Sar</taxon>
        <taxon>Stramenopiles</taxon>
        <taxon>Oomycota</taxon>
        <taxon>Peronosporomycetes</taxon>
        <taxon>Peronosporales</taxon>
        <taxon>Peronosporaceae</taxon>
        <taxon>Phytophthora</taxon>
    </lineage>
</organism>
<proteinExistence type="predicted"/>
<evidence type="ECO:0000313" key="2">
    <source>
        <dbReference type="EMBL" id="KAE9290318.1"/>
    </source>
</evidence>
<dbReference type="AlphaFoldDB" id="A0A6A4CH86"/>
<sequence length="64" mass="7431">MKPRTAHMLPDMSYAVLSFVKCDEKSHIGATTRTRPARLLERLRQDRSSIDRRQRGAQHRARAV</sequence>
<feature type="compositionally biased region" description="Basic residues" evidence="1">
    <location>
        <begin position="55"/>
        <end position="64"/>
    </location>
</feature>